<dbReference type="EMBL" id="JAHWGI010001108">
    <property type="protein sequence ID" value="KAK3922736.1"/>
    <property type="molecule type" value="Genomic_DNA"/>
</dbReference>
<accession>A0AAE1HJY5</accession>
<proteinExistence type="predicted"/>
<gene>
    <name evidence="2" type="ORF">KUF71_000138</name>
</gene>
<organism evidence="2 3">
    <name type="scientific">Frankliniella fusca</name>
    <dbReference type="NCBI Taxonomy" id="407009"/>
    <lineage>
        <taxon>Eukaryota</taxon>
        <taxon>Metazoa</taxon>
        <taxon>Ecdysozoa</taxon>
        <taxon>Arthropoda</taxon>
        <taxon>Hexapoda</taxon>
        <taxon>Insecta</taxon>
        <taxon>Pterygota</taxon>
        <taxon>Neoptera</taxon>
        <taxon>Paraneoptera</taxon>
        <taxon>Thysanoptera</taxon>
        <taxon>Terebrantia</taxon>
        <taxon>Thripoidea</taxon>
        <taxon>Thripidae</taxon>
        <taxon>Frankliniella</taxon>
    </lineage>
</organism>
<evidence type="ECO:0000256" key="1">
    <source>
        <dbReference type="SAM" id="MobiDB-lite"/>
    </source>
</evidence>
<feature type="region of interest" description="Disordered" evidence="1">
    <location>
        <begin position="72"/>
        <end position="94"/>
    </location>
</feature>
<dbReference type="AlphaFoldDB" id="A0AAE1HJY5"/>
<sequence length="336" mass="38227">MADDPEFQKSLTANIKDVLGHLSENEASDVSKYLRSKGVRKLPDLKHITVNILNEKLNFIESSELFSKWQDSYGTRQPDEEPGTSKNTTRRPLSTVRHNARATLQTDLPVFTEDSPYFPSGIKKAIRAEKRPTRSDRESMCERIVDHCREVVPNLERSRLNDVAKQIVEHFPKSFKDTILISAHRSDSLALQLRTKFDNNDRKLKRPKAPLEEEAPATKEAYGCVLWEAPLPAGTTEESLENIRLDMKKTYRVSRKDWDWRVIKKQLQDSYYLQRKHINANAVKTQKQAGPPFRQTSLPAPLCYAGNSVRQGACLLGLPAAFGRAEVTQNVLLACK</sequence>
<reference evidence="2" key="2">
    <citation type="journal article" date="2023" name="BMC Genomics">
        <title>Pest status, molecular evolution, and epigenetic factors derived from the genome assembly of Frankliniella fusca, a thysanopteran phytovirus vector.</title>
        <authorList>
            <person name="Catto M.A."/>
            <person name="Labadie P.E."/>
            <person name="Jacobson A.L."/>
            <person name="Kennedy G.G."/>
            <person name="Srinivasan R."/>
            <person name="Hunt B.G."/>
        </authorList>
    </citation>
    <scope>NUCLEOTIDE SEQUENCE</scope>
    <source>
        <strain evidence="2">PL_HMW_Pooled</strain>
    </source>
</reference>
<keyword evidence="3" id="KW-1185">Reference proteome</keyword>
<evidence type="ECO:0000313" key="3">
    <source>
        <dbReference type="Proteomes" id="UP001219518"/>
    </source>
</evidence>
<dbReference type="PANTHER" id="PTHR31025">
    <property type="entry name" value="SI:CH211-196P9.1-RELATED"/>
    <property type="match status" value="1"/>
</dbReference>
<dbReference type="Proteomes" id="UP001219518">
    <property type="component" value="Unassembled WGS sequence"/>
</dbReference>
<evidence type="ECO:0000313" key="2">
    <source>
        <dbReference type="EMBL" id="KAK3922736.1"/>
    </source>
</evidence>
<dbReference type="PANTHER" id="PTHR31025:SF22">
    <property type="entry name" value="IP13529P"/>
    <property type="match status" value="1"/>
</dbReference>
<protein>
    <submittedName>
        <fullName evidence="2">Serine hydroxymethyltransferase</fullName>
    </submittedName>
</protein>
<name>A0AAE1HJY5_9NEOP</name>
<reference evidence="2" key="1">
    <citation type="submission" date="2021-07" db="EMBL/GenBank/DDBJ databases">
        <authorList>
            <person name="Catto M.A."/>
            <person name="Jacobson A."/>
            <person name="Kennedy G."/>
            <person name="Labadie P."/>
            <person name="Hunt B.G."/>
            <person name="Srinivasan R."/>
        </authorList>
    </citation>
    <scope>NUCLEOTIDE SEQUENCE</scope>
    <source>
        <strain evidence="2">PL_HMW_Pooled</strain>
        <tissue evidence="2">Head</tissue>
    </source>
</reference>
<comment type="caution">
    <text evidence="2">The sequence shown here is derived from an EMBL/GenBank/DDBJ whole genome shotgun (WGS) entry which is preliminary data.</text>
</comment>